<dbReference type="FunFam" id="1.10.30.10:FF:000073">
    <property type="entry name" value="High mobility group protein 1 homolog"/>
    <property type="match status" value="1"/>
</dbReference>
<keyword evidence="4 5" id="KW-0539">Nucleus</keyword>
<comment type="similarity">
    <text evidence="2">Belongs to the HMGB family.</text>
</comment>
<dbReference type="InterPro" id="IPR050342">
    <property type="entry name" value="HMGB"/>
</dbReference>
<evidence type="ECO:0000256" key="1">
    <source>
        <dbReference type="ARBA" id="ARBA00004123"/>
    </source>
</evidence>
<dbReference type="GO" id="GO:0005634">
    <property type="term" value="C:nucleus"/>
    <property type="evidence" value="ECO:0007669"/>
    <property type="project" value="UniProtKB-SubCell"/>
</dbReference>
<accession>A0ABD2QCV2</accession>
<proteinExistence type="inferred from homology"/>
<evidence type="ECO:0000256" key="6">
    <source>
        <dbReference type="SAM" id="MobiDB-lite"/>
    </source>
</evidence>
<feature type="compositionally biased region" description="Acidic residues" evidence="6">
    <location>
        <begin position="234"/>
        <end position="245"/>
    </location>
</feature>
<comment type="caution">
    <text evidence="8">The sequence shown here is derived from an EMBL/GenBank/DDBJ whole genome shotgun (WGS) entry which is preliminary data.</text>
</comment>
<dbReference type="PROSITE" id="PS50118">
    <property type="entry name" value="HMG_BOX_2"/>
    <property type="match status" value="2"/>
</dbReference>
<keyword evidence="9" id="KW-1185">Reference proteome</keyword>
<sequence>MQVMIPQHPVKDKYKPKGPMSAYCCFVQVIREAHKRQYPGESVMFSDFSKICSERWRNMSEKEKQRFVDMATADKERYNKEMTDYIPPDGIPRGRKRKMPRDPGHPKRAWSAFFFFSNEFRPEIRAEHQDWSVAQVAKELGRRWDELKDKVKYEALAARDKERYEEDMRKYRAGCFVPSNQSKMDSLANHTGDASMTASGLSVPSTPGHEHESTSAENDVDAEDSTILDSTKADDEEADDDQDED</sequence>
<dbReference type="Gene3D" id="1.10.30.10">
    <property type="entry name" value="High mobility group box domain"/>
    <property type="match status" value="2"/>
</dbReference>
<feature type="domain" description="HMG box" evidence="7">
    <location>
        <begin position="16"/>
        <end position="86"/>
    </location>
</feature>
<dbReference type="Pfam" id="PF09011">
    <property type="entry name" value="HMG_box_2"/>
    <property type="match status" value="1"/>
</dbReference>
<dbReference type="AlphaFoldDB" id="A0ABD2QCV2"/>
<dbReference type="Proteomes" id="UP001626550">
    <property type="component" value="Unassembled WGS sequence"/>
</dbReference>
<dbReference type="PANTHER" id="PTHR48112:SF32">
    <property type="entry name" value="HIGH MOBILITY GROUP PROTEIN B3"/>
    <property type="match status" value="1"/>
</dbReference>
<feature type="compositionally biased region" description="Polar residues" evidence="6">
    <location>
        <begin position="179"/>
        <end position="205"/>
    </location>
</feature>
<feature type="domain" description="HMG box" evidence="7">
    <location>
        <begin position="106"/>
        <end position="172"/>
    </location>
</feature>
<keyword evidence="3 5" id="KW-0238">DNA-binding</keyword>
<dbReference type="SUPFAM" id="SSF47095">
    <property type="entry name" value="HMG-box"/>
    <property type="match status" value="2"/>
</dbReference>
<evidence type="ECO:0000256" key="2">
    <source>
        <dbReference type="ARBA" id="ARBA00008774"/>
    </source>
</evidence>
<dbReference type="PRINTS" id="PR00886">
    <property type="entry name" value="HIGHMOBLTY12"/>
</dbReference>
<dbReference type="Pfam" id="PF00505">
    <property type="entry name" value="HMG_box"/>
    <property type="match status" value="1"/>
</dbReference>
<feature type="DNA-binding region" description="HMG box" evidence="5">
    <location>
        <begin position="106"/>
        <end position="172"/>
    </location>
</feature>
<evidence type="ECO:0000256" key="4">
    <source>
        <dbReference type="ARBA" id="ARBA00023242"/>
    </source>
</evidence>
<evidence type="ECO:0000313" key="8">
    <source>
        <dbReference type="EMBL" id="KAL3317354.1"/>
    </source>
</evidence>
<dbReference type="InterPro" id="IPR036910">
    <property type="entry name" value="HMG_box_dom_sf"/>
</dbReference>
<feature type="region of interest" description="Disordered" evidence="6">
    <location>
        <begin position="82"/>
        <end position="104"/>
    </location>
</feature>
<dbReference type="CDD" id="cd21978">
    <property type="entry name" value="HMG-box_HMGB_rpt1"/>
    <property type="match status" value="1"/>
</dbReference>
<evidence type="ECO:0000256" key="3">
    <source>
        <dbReference type="ARBA" id="ARBA00023125"/>
    </source>
</evidence>
<name>A0ABD2QCV2_9PLAT</name>
<evidence type="ECO:0000313" key="9">
    <source>
        <dbReference type="Proteomes" id="UP001626550"/>
    </source>
</evidence>
<dbReference type="SMART" id="SM00398">
    <property type="entry name" value="HMG"/>
    <property type="match status" value="2"/>
</dbReference>
<reference evidence="8 9" key="1">
    <citation type="submission" date="2024-11" db="EMBL/GenBank/DDBJ databases">
        <title>Adaptive evolution of stress response genes in parasites aligns with host niche diversity.</title>
        <authorList>
            <person name="Hahn C."/>
            <person name="Resl P."/>
        </authorList>
    </citation>
    <scope>NUCLEOTIDE SEQUENCE [LARGE SCALE GENOMIC DNA]</scope>
    <source>
        <strain evidence="8">EGGRZ-B1_66</strain>
        <tissue evidence="8">Body</tissue>
    </source>
</reference>
<protein>
    <submittedName>
        <fullName evidence="8">High mobility group</fullName>
    </submittedName>
</protein>
<evidence type="ECO:0000256" key="5">
    <source>
        <dbReference type="PROSITE-ProRule" id="PRU00267"/>
    </source>
</evidence>
<evidence type="ECO:0000259" key="7">
    <source>
        <dbReference type="PROSITE" id="PS50118"/>
    </source>
</evidence>
<dbReference type="GO" id="GO:0003677">
    <property type="term" value="F:DNA binding"/>
    <property type="evidence" value="ECO:0007669"/>
    <property type="project" value="UniProtKB-UniRule"/>
</dbReference>
<feature type="region of interest" description="Disordered" evidence="6">
    <location>
        <begin position="179"/>
        <end position="245"/>
    </location>
</feature>
<feature type="DNA-binding region" description="HMG box" evidence="5">
    <location>
        <begin position="16"/>
        <end position="86"/>
    </location>
</feature>
<gene>
    <name evidence="8" type="primary">HMGB2_2</name>
    <name evidence="8" type="ORF">Ciccas_003992</name>
</gene>
<dbReference type="EMBL" id="JBJKFK010000396">
    <property type="protein sequence ID" value="KAL3317354.1"/>
    <property type="molecule type" value="Genomic_DNA"/>
</dbReference>
<organism evidence="8 9">
    <name type="scientific">Cichlidogyrus casuarinus</name>
    <dbReference type="NCBI Taxonomy" id="1844966"/>
    <lineage>
        <taxon>Eukaryota</taxon>
        <taxon>Metazoa</taxon>
        <taxon>Spiralia</taxon>
        <taxon>Lophotrochozoa</taxon>
        <taxon>Platyhelminthes</taxon>
        <taxon>Monogenea</taxon>
        <taxon>Monopisthocotylea</taxon>
        <taxon>Dactylogyridea</taxon>
        <taxon>Ancyrocephalidae</taxon>
        <taxon>Cichlidogyrus</taxon>
    </lineage>
</organism>
<dbReference type="PANTHER" id="PTHR48112">
    <property type="entry name" value="HIGH MOBILITY GROUP PROTEIN DSP1"/>
    <property type="match status" value="1"/>
</dbReference>
<comment type="subcellular location">
    <subcellularLocation>
        <location evidence="1">Nucleus</location>
    </subcellularLocation>
</comment>
<dbReference type="InterPro" id="IPR009071">
    <property type="entry name" value="HMG_box_dom"/>
</dbReference>